<comment type="similarity">
    <text evidence="1">Belongs to the PPR family. P subfamily.</text>
</comment>
<feature type="repeat" description="PPR" evidence="4">
    <location>
        <begin position="280"/>
        <end position="314"/>
    </location>
</feature>
<reference evidence="5" key="1">
    <citation type="submission" date="2023-05" db="EMBL/GenBank/DDBJ databases">
        <title>Genome and transcriptome analyses reveal genes involved in the formation of fine ridges on petal epidermal cells in Hibiscus trionum.</title>
        <authorList>
            <person name="Koshimizu S."/>
            <person name="Masuda S."/>
            <person name="Ishii T."/>
            <person name="Shirasu K."/>
            <person name="Hoshino A."/>
            <person name="Arita M."/>
        </authorList>
    </citation>
    <scope>NUCLEOTIDE SEQUENCE</scope>
    <source>
        <strain evidence="5">Hamamatsu line</strain>
    </source>
</reference>
<dbReference type="AlphaFoldDB" id="A0A9W7MCI0"/>
<dbReference type="SUPFAM" id="SSF48452">
    <property type="entry name" value="TPR-like"/>
    <property type="match status" value="1"/>
</dbReference>
<dbReference type="Pfam" id="PF13041">
    <property type="entry name" value="PPR_2"/>
    <property type="match status" value="2"/>
</dbReference>
<dbReference type="PROSITE" id="PS51375">
    <property type="entry name" value="PPR"/>
    <property type="match status" value="5"/>
</dbReference>
<keyword evidence="6" id="KW-1185">Reference proteome</keyword>
<dbReference type="InterPro" id="IPR002885">
    <property type="entry name" value="PPR_rpt"/>
</dbReference>
<dbReference type="OrthoDB" id="185373at2759"/>
<dbReference type="Pfam" id="PF01535">
    <property type="entry name" value="PPR"/>
    <property type="match status" value="1"/>
</dbReference>
<proteinExistence type="inferred from homology"/>
<feature type="repeat" description="PPR" evidence="4">
    <location>
        <begin position="175"/>
        <end position="209"/>
    </location>
</feature>
<sequence length="398" mass="44809">MALFSRIRSPIAAAFRLRYFSTLSPDSSTPLTSHQKSRAAISLLKSEQDPDRILKICRDASLTPSSNINRIVFSVAISKLAEGHHFESIDNFLKELRSRPDLQNARFASHSLILYGQAKMLDRAVAVFDEFYNKGLCRSTKSLNALLVAGLMAKDYEEVKRIFAEFPQRYGIDPDLETYNNAIKAFCQSGSSNSVYSILVDMKNKGVKPNTTTFGTLLAGFYEEEKYEDVGKVLNLMKEYGIPVGVITYNIRIQSLCMLKKSNEAKALLLGMISKGIKPNSVSYNHLIHGFCKEGNLEEAKCLFNSMVNSGLEPDSQCYYNLVHFLCQGGDYESGLRICRECMEKNWVPRFSTMKLLVNGLVSISKVEEAKKLIENVKKKILKNSDLWDEIEKGLLPQ</sequence>
<dbReference type="Proteomes" id="UP001165190">
    <property type="component" value="Unassembled WGS sequence"/>
</dbReference>
<dbReference type="NCBIfam" id="TIGR00756">
    <property type="entry name" value="PPR"/>
    <property type="match status" value="3"/>
</dbReference>
<dbReference type="Gene3D" id="1.25.40.10">
    <property type="entry name" value="Tetratricopeptide repeat domain"/>
    <property type="match status" value="2"/>
</dbReference>
<keyword evidence="2" id="KW-0677">Repeat</keyword>
<evidence type="ECO:0000256" key="4">
    <source>
        <dbReference type="PROSITE-ProRule" id="PRU00708"/>
    </source>
</evidence>
<accession>A0A9W7MCI0</accession>
<dbReference type="PANTHER" id="PTHR47939:SF9">
    <property type="entry name" value="(WILD MALAYSIAN BANANA) HYPOTHETICAL PROTEIN"/>
    <property type="match status" value="1"/>
</dbReference>
<evidence type="ECO:0000256" key="1">
    <source>
        <dbReference type="ARBA" id="ARBA00007626"/>
    </source>
</evidence>
<gene>
    <name evidence="5" type="ORF">HRI_003001300</name>
</gene>
<evidence type="ECO:0000256" key="3">
    <source>
        <dbReference type="ARBA" id="ARBA00022946"/>
    </source>
</evidence>
<dbReference type="FunFam" id="1.25.40.10:FF:001070">
    <property type="entry name" value="Pentatricopeptide repeat-containing protein At1g11630, mitochondrial"/>
    <property type="match status" value="1"/>
</dbReference>
<feature type="repeat" description="PPR" evidence="4">
    <location>
        <begin position="315"/>
        <end position="349"/>
    </location>
</feature>
<protein>
    <submittedName>
        <fullName evidence="5">Pentatricopeptide repeat 336, ribosomal PPR protein 1</fullName>
    </submittedName>
</protein>
<feature type="repeat" description="PPR" evidence="4">
    <location>
        <begin position="210"/>
        <end position="244"/>
    </location>
</feature>
<evidence type="ECO:0000256" key="2">
    <source>
        <dbReference type="ARBA" id="ARBA00022737"/>
    </source>
</evidence>
<name>A0A9W7MCI0_HIBTR</name>
<dbReference type="InterPro" id="IPR050667">
    <property type="entry name" value="PPR-containing_protein"/>
</dbReference>
<comment type="caution">
    <text evidence="5">The sequence shown here is derived from an EMBL/GenBank/DDBJ whole genome shotgun (WGS) entry which is preliminary data.</text>
</comment>
<keyword evidence="3" id="KW-0809">Transit peptide</keyword>
<organism evidence="5 6">
    <name type="scientific">Hibiscus trionum</name>
    <name type="common">Flower of an hour</name>
    <dbReference type="NCBI Taxonomy" id="183268"/>
    <lineage>
        <taxon>Eukaryota</taxon>
        <taxon>Viridiplantae</taxon>
        <taxon>Streptophyta</taxon>
        <taxon>Embryophyta</taxon>
        <taxon>Tracheophyta</taxon>
        <taxon>Spermatophyta</taxon>
        <taxon>Magnoliopsida</taxon>
        <taxon>eudicotyledons</taxon>
        <taxon>Gunneridae</taxon>
        <taxon>Pentapetalae</taxon>
        <taxon>rosids</taxon>
        <taxon>malvids</taxon>
        <taxon>Malvales</taxon>
        <taxon>Malvaceae</taxon>
        <taxon>Malvoideae</taxon>
        <taxon>Hibiscus</taxon>
    </lineage>
</organism>
<feature type="repeat" description="PPR" evidence="4">
    <location>
        <begin position="245"/>
        <end position="279"/>
    </location>
</feature>
<evidence type="ECO:0000313" key="5">
    <source>
        <dbReference type="EMBL" id="GMI93320.1"/>
    </source>
</evidence>
<dbReference type="EMBL" id="BSYR01000025">
    <property type="protein sequence ID" value="GMI93320.1"/>
    <property type="molecule type" value="Genomic_DNA"/>
</dbReference>
<dbReference type="PANTHER" id="PTHR47939">
    <property type="entry name" value="MEMBRANE-ASSOCIATED SALT-INDUCIBLE PROTEIN-LIKE"/>
    <property type="match status" value="1"/>
</dbReference>
<dbReference type="InterPro" id="IPR011990">
    <property type="entry name" value="TPR-like_helical_dom_sf"/>
</dbReference>
<evidence type="ECO:0000313" key="6">
    <source>
        <dbReference type="Proteomes" id="UP001165190"/>
    </source>
</evidence>